<dbReference type="OrthoDB" id="275278at2759"/>
<dbReference type="InterPro" id="IPR027032">
    <property type="entry name" value="Twinkle-like"/>
</dbReference>
<dbReference type="PANTHER" id="PTHR12873:SF0">
    <property type="entry name" value="TWINKLE MTDNA HELICASE"/>
    <property type="match status" value="1"/>
</dbReference>
<evidence type="ECO:0000313" key="2">
    <source>
        <dbReference type="Proteomes" id="UP000054560"/>
    </source>
</evidence>
<evidence type="ECO:0000313" key="1">
    <source>
        <dbReference type="EMBL" id="KNC70273.1"/>
    </source>
</evidence>
<dbReference type="eggNOG" id="KOG2373">
    <property type="taxonomic scope" value="Eukaryota"/>
</dbReference>
<dbReference type="Gene3D" id="3.40.50.300">
    <property type="entry name" value="P-loop containing nucleotide triphosphate hydrolases"/>
    <property type="match status" value="1"/>
</dbReference>
<name>A0A0L0F269_9EUKA</name>
<dbReference type="GeneID" id="25917706"/>
<dbReference type="RefSeq" id="XP_014144175.1">
    <property type="nucleotide sequence ID" value="XM_014288700.1"/>
</dbReference>
<dbReference type="GO" id="GO:0043139">
    <property type="term" value="F:5'-3' DNA helicase activity"/>
    <property type="evidence" value="ECO:0007669"/>
    <property type="project" value="InterPro"/>
</dbReference>
<dbReference type="AlphaFoldDB" id="A0A0L0F269"/>
<feature type="non-terminal residue" evidence="1">
    <location>
        <position position="85"/>
    </location>
</feature>
<protein>
    <recommendedName>
        <fullName evidence="3">ABC transporter domain-containing protein</fullName>
    </recommendedName>
</protein>
<evidence type="ECO:0008006" key="3">
    <source>
        <dbReference type="Google" id="ProtNLM"/>
    </source>
</evidence>
<reference evidence="1 2" key="1">
    <citation type="submission" date="2011-02" db="EMBL/GenBank/DDBJ databases">
        <title>The Genome Sequence of Sphaeroforma arctica JP610.</title>
        <authorList>
            <consortium name="The Broad Institute Genome Sequencing Platform"/>
            <person name="Russ C."/>
            <person name="Cuomo C."/>
            <person name="Young S.K."/>
            <person name="Zeng Q."/>
            <person name="Gargeya S."/>
            <person name="Alvarado L."/>
            <person name="Berlin A."/>
            <person name="Chapman S.B."/>
            <person name="Chen Z."/>
            <person name="Freedman E."/>
            <person name="Gellesch M."/>
            <person name="Goldberg J."/>
            <person name="Griggs A."/>
            <person name="Gujja S."/>
            <person name="Heilman E."/>
            <person name="Heiman D."/>
            <person name="Howarth C."/>
            <person name="Mehta T."/>
            <person name="Neiman D."/>
            <person name="Pearson M."/>
            <person name="Roberts A."/>
            <person name="Saif S."/>
            <person name="Shea T."/>
            <person name="Shenoy N."/>
            <person name="Sisk P."/>
            <person name="Stolte C."/>
            <person name="Sykes S."/>
            <person name="White J."/>
            <person name="Yandava C."/>
            <person name="Burger G."/>
            <person name="Gray M.W."/>
            <person name="Holland P.W.H."/>
            <person name="King N."/>
            <person name="Lang F.B.F."/>
            <person name="Roger A.J."/>
            <person name="Ruiz-Trillo I."/>
            <person name="Haas B."/>
            <person name="Nusbaum C."/>
            <person name="Birren B."/>
        </authorList>
    </citation>
    <scope>NUCLEOTIDE SEQUENCE [LARGE SCALE GENOMIC DNA]</scope>
    <source>
        <strain evidence="1 2">JP610</strain>
    </source>
</reference>
<accession>A0A0L0F269</accession>
<dbReference type="Pfam" id="PF13481">
    <property type="entry name" value="AAA_25"/>
    <property type="match status" value="1"/>
</dbReference>
<dbReference type="InterPro" id="IPR027417">
    <property type="entry name" value="P-loop_NTPase"/>
</dbReference>
<proteinExistence type="predicted"/>
<dbReference type="GO" id="GO:0003697">
    <property type="term" value="F:single-stranded DNA binding"/>
    <property type="evidence" value="ECO:0007669"/>
    <property type="project" value="InterPro"/>
</dbReference>
<sequence length="85" mass="9380">MVFSVFENVTPITNELIVTMSQMRDDIFRNLTNPQATAGTMCTILPRYNTIIKGHRRGELTVLTGPTGSGKTSLLSALSLDYCQQ</sequence>
<dbReference type="EMBL" id="KQ251627">
    <property type="protein sequence ID" value="KNC70273.1"/>
    <property type="molecule type" value="Genomic_DNA"/>
</dbReference>
<dbReference type="PANTHER" id="PTHR12873">
    <property type="entry name" value="T7-LIKE MITOCHONDRIAL DNA HELICASE"/>
    <property type="match status" value="1"/>
</dbReference>
<keyword evidence="2" id="KW-1185">Reference proteome</keyword>
<dbReference type="Proteomes" id="UP000054560">
    <property type="component" value="Unassembled WGS sequence"/>
</dbReference>
<gene>
    <name evidence="1" type="ORF">SARC_17202</name>
</gene>
<dbReference type="STRING" id="667725.A0A0L0F269"/>
<dbReference type="SUPFAM" id="SSF52540">
    <property type="entry name" value="P-loop containing nucleoside triphosphate hydrolases"/>
    <property type="match status" value="1"/>
</dbReference>
<organism evidence="1 2">
    <name type="scientific">Sphaeroforma arctica JP610</name>
    <dbReference type="NCBI Taxonomy" id="667725"/>
    <lineage>
        <taxon>Eukaryota</taxon>
        <taxon>Ichthyosporea</taxon>
        <taxon>Ichthyophonida</taxon>
        <taxon>Sphaeroforma</taxon>
    </lineage>
</organism>